<dbReference type="Gramene" id="OGLUM08G23350.3">
    <property type="protein sequence ID" value="OGLUM08G23350.3"/>
    <property type="gene ID" value="OGLUM08G23350"/>
</dbReference>
<feature type="region of interest" description="Disordered" evidence="1">
    <location>
        <begin position="1"/>
        <end position="50"/>
    </location>
</feature>
<reference evidence="2" key="2">
    <citation type="submission" date="2018-05" db="EMBL/GenBank/DDBJ databases">
        <title>OgluRS3 (Oryza glumaepatula Reference Sequence Version 3).</title>
        <authorList>
            <person name="Zhang J."/>
            <person name="Kudrna D."/>
            <person name="Lee S."/>
            <person name="Talag J."/>
            <person name="Welchert J."/>
            <person name="Wing R.A."/>
        </authorList>
    </citation>
    <scope>NUCLEOTIDE SEQUENCE [LARGE SCALE GENOMIC DNA]</scope>
</reference>
<evidence type="ECO:0000313" key="2">
    <source>
        <dbReference type="EnsemblPlants" id="OGLUM08G23350.3"/>
    </source>
</evidence>
<dbReference type="Proteomes" id="UP000026961">
    <property type="component" value="Chromosome 8"/>
</dbReference>
<organism evidence="2">
    <name type="scientific">Oryza glumipatula</name>
    <dbReference type="NCBI Taxonomy" id="40148"/>
    <lineage>
        <taxon>Eukaryota</taxon>
        <taxon>Viridiplantae</taxon>
        <taxon>Streptophyta</taxon>
        <taxon>Embryophyta</taxon>
        <taxon>Tracheophyta</taxon>
        <taxon>Spermatophyta</taxon>
        <taxon>Magnoliopsida</taxon>
        <taxon>Liliopsida</taxon>
        <taxon>Poales</taxon>
        <taxon>Poaceae</taxon>
        <taxon>BOP clade</taxon>
        <taxon>Oryzoideae</taxon>
        <taxon>Oryzeae</taxon>
        <taxon>Oryzinae</taxon>
        <taxon>Oryza</taxon>
    </lineage>
</organism>
<protein>
    <submittedName>
        <fullName evidence="2">Uncharacterized protein</fullName>
    </submittedName>
</protein>
<dbReference type="HOGENOM" id="CLU_2458441_0_0_1"/>
<dbReference type="AlphaFoldDB" id="A0A0E0AYB0"/>
<feature type="compositionally biased region" description="Basic and acidic residues" evidence="1">
    <location>
        <begin position="1"/>
        <end position="13"/>
    </location>
</feature>
<evidence type="ECO:0000313" key="3">
    <source>
        <dbReference type="Proteomes" id="UP000026961"/>
    </source>
</evidence>
<evidence type="ECO:0000256" key="1">
    <source>
        <dbReference type="SAM" id="MobiDB-lite"/>
    </source>
</evidence>
<name>A0A0E0AYB0_9ORYZ</name>
<accession>A0A0E0AYB0</accession>
<reference evidence="2" key="1">
    <citation type="submission" date="2015-04" db="UniProtKB">
        <authorList>
            <consortium name="EnsemblPlants"/>
        </authorList>
    </citation>
    <scope>IDENTIFICATION</scope>
</reference>
<proteinExistence type="predicted"/>
<sequence length="89" mass="9809">MERKQDPVGERRACGGAAGARRPFESAALPRWPEKGVEAGAGGGAGSRRGRWVQRQCLRVTEPQMFVQFQQSSRSQRNLVKQFGYGGCK</sequence>
<dbReference type="EnsemblPlants" id="OGLUM08G23350.3">
    <property type="protein sequence ID" value="OGLUM08G23350.3"/>
    <property type="gene ID" value="OGLUM08G23350"/>
</dbReference>
<keyword evidence="3" id="KW-1185">Reference proteome</keyword>